<dbReference type="Pfam" id="PF00704">
    <property type="entry name" value="Glyco_hydro_18"/>
    <property type="match status" value="1"/>
</dbReference>
<evidence type="ECO:0000313" key="4">
    <source>
        <dbReference type="Proteomes" id="UP000639396"/>
    </source>
</evidence>
<dbReference type="GO" id="GO:0005975">
    <property type="term" value="P:carbohydrate metabolic process"/>
    <property type="evidence" value="ECO:0007669"/>
    <property type="project" value="InterPro"/>
</dbReference>
<feature type="domain" description="GH18" evidence="2">
    <location>
        <begin position="322"/>
        <end position="637"/>
    </location>
</feature>
<accession>A0A927GYF5</accession>
<dbReference type="Proteomes" id="UP000639396">
    <property type="component" value="Unassembled WGS sequence"/>
</dbReference>
<proteinExistence type="predicted"/>
<dbReference type="InterPro" id="IPR001223">
    <property type="entry name" value="Glyco_hydro18_cat"/>
</dbReference>
<reference evidence="3" key="1">
    <citation type="submission" date="2020-09" db="EMBL/GenBank/DDBJ databases">
        <title>A novel bacterium of genus Paenibacillus, isolated from South China Sea.</title>
        <authorList>
            <person name="Huang H."/>
            <person name="Mo K."/>
            <person name="Hu Y."/>
        </authorList>
    </citation>
    <scope>NUCLEOTIDE SEQUENCE</scope>
    <source>
        <strain evidence="3">IB182363</strain>
    </source>
</reference>
<dbReference type="SMART" id="SM00636">
    <property type="entry name" value="Glyco_18"/>
    <property type="match status" value="1"/>
</dbReference>
<keyword evidence="4" id="KW-1185">Reference proteome</keyword>
<dbReference type="InterPro" id="IPR011583">
    <property type="entry name" value="Chitinase_II/V-like_cat"/>
</dbReference>
<dbReference type="SUPFAM" id="SSF51445">
    <property type="entry name" value="(Trans)glycosidases"/>
    <property type="match status" value="1"/>
</dbReference>
<dbReference type="Gene3D" id="3.10.50.10">
    <property type="match status" value="1"/>
</dbReference>
<name>A0A927GYF5_9BACL</name>
<dbReference type="PANTHER" id="PTHR46066">
    <property type="entry name" value="CHITINASE DOMAIN-CONTAINING PROTEIN 1 FAMILY MEMBER"/>
    <property type="match status" value="1"/>
</dbReference>
<sequence>MTGKRWIAALLVSVFMLAAPFTAGAAPNKTTKYRVYQNEAALSEFSDLKQAIAYANWFTHSYVEEIETRNWVHHTYPRYKLYQYDVSLPGWEFATLEQAKAVAQYYGHASIRDMQSTGWVWNNYPRYRLYQGGITLDTWEFANLNDAIKEATYYLNAHVIDLETNQWVWDNLSAADKQKAREGAAVYQVYQKGQTKEEWKFAYLEDAVNESLKWSNSIVVDNSNGKKTVYSNESKYKVYQGNNLINEFVSINDAIYYAQWFLHISIKTDGKEIWNNYPYYQVYQSNEKVAEFKTIGEALQYAQWYKNISIRTYHGDRIWNNFRKLLFWGWNGSSAADTIKKQVQTTAGLDVDSPTWFQLEDADGNLKDMSNKESVAWLKSQGHEVHPLVANQFNSTLTTQFLANPAAQQKFIAALVGRSSDLGVDGINVDFENLSGKDRKAFTAFIESLTAAAHAKGLKISIDLPRGSVKWNHQTAFDHEKLGGIVDYIITMTYDHHYSGSDKPGSVAGLAWVEEGVKEFLEYGIPRDKLMMGIPFYVREWKINSATGALESNRAIYMKDLPALIESKKAVSVWDPQFGQYKVEYTEGEYKYVFWLENEETVKARVEIAKKYDLAGVAAWRLGYETTDVWNAILSQK</sequence>
<feature type="signal peptide" evidence="1">
    <location>
        <begin position="1"/>
        <end position="25"/>
    </location>
</feature>
<gene>
    <name evidence="3" type="ORF">IDH45_03935</name>
</gene>
<dbReference type="PROSITE" id="PS51910">
    <property type="entry name" value="GH18_2"/>
    <property type="match status" value="1"/>
</dbReference>
<dbReference type="Gene3D" id="3.20.20.80">
    <property type="entry name" value="Glycosidases"/>
    <property type="match status" value="1"/>
</dbReference>
<feature type="chain" id="PRO_5037001272" evidence="1">
    <location>
        <begin position="26"/>
        <end position="637"/>
    </location>
</feature>
<keyword evidence="1" id="KW-0732">Signal</keyword>
<dbReference type="InterPro" id="IPR017853">
    <property type="entry name" value="GH"/>
</dbReference>
<protein>
    <submittedName>
        <fullName evidence="3">Glycoside hydrolase family 18</fullName>
    </submittedName>
</protein>
<dbReference type="EMBL" id="JACXJA010000005">
    <property type="protein sequence ID" value="MBD2861138.1"/>
    <property type="molecule type" value="Genomic_DNA"/>
</dbReference>
<evidence type="ECO:0000259" key="2">
    <source>
        <dbReference type="PROSITE" id="PS51910"/>
    </source>
</evidence>
<keyword evidence="3" id="KW-0378">Hydrolase</keyword>
<dbReference type="GO" id="GO:0016787">
    <property type="term" value="F:hydrolase activity"/>
    <property type="evidence" value="ECO:0007669"/>
    <property type="project" value="UniProtKB-KW"/>
</dbReference>
<organism evidence="3 4">
    <name type="scientific">Paenibacillus oceani</name>
    <dbReference type="NCBI Taxonomy" id="2772510"/>
    <lineage>
        <taxon>Bacteria</taxon>
        <taxon>Bacillati</taxon>
        <taxon>Bacillota</taxon>
        <taxon>Bacilli</taxon>
        <taxon>Bacillales</taxon>
        <taxon>Paenibacillaceae</taxon>
        <taxon>Paenibacillus</taxon>
    </lineage>
</organism>
<comment type="caution">
    <text evidence="3">The sequence shown here is derived from an EMBL/GenBank/DDBJ whole genome shotgun (WGS) entry which is preliminary data.</text>
</comment>
<evidence type="ECO:0000313" key="3">
    <source>
        <dbReference type="EMBL" id="MBD2861138.1"/>
    </source>
</evidence>
<dbReference type="AlphaFoldDB" id="A0A927GYF5"/>
<dbReference type="PANTHER" id="PTHR46066:SF2">
    <property type="entry name" value="CHITINASE DOMAIN-CONTAINING PROTEIN 1"/>
    <property type="match status" value="1"/>
</dbReference>
<evidence type="ECO:0000256" key="1">
    <source>
        <dbReference type="SAM" id="SignalP"/>
    </source>
</evidence>
<dbReference type="GO" id="GO:0008061">
    <property type="term" value="F:chitin binding"/>
    <property type="evidence" value="ECO:0007669"/>
    <property type="project" value="InterPro"/>
</dbReference>
<dbReference type="RefSeq" id="WP_190924907.1">
    <property type="nucleotide sequence ID" value="NZ_JACXJA010000005.1"/>
</dbReference>
<dbReference type="InterPro" id="IPR029070">
    <property type="entry name" value="Chitinase_insertion_sf"/>
</dbReference>